<feature type="domain" description="Pyridoxamine 5'-phosphate oxidase N-terminal" evidence="3">
    <location>
        <begin position="25"/>
        <end position="108"/>
    </location>
</feature>
<sequence length="166" mass="17746">MSGTSTGENPYGPGRGPGAVALSGDEFARMLGSQGMGALATVKRDGHPHLSTVAYTWNPEQRVARVSTTAERVKVRHLRRDPRCALYVSSADHMSFVVAEGRAELSPVSSTPGDETGRELLAMHPALERPEDTAAFLANMVADQRLVVRLRVSRLYGTAIDLSTGG</sequence>
<evidence type="ECO:0000256" key="2">
    <source>
        <dbReference type="SAM" id="MobiDB-lite"/>
    </source>
</evidence>
<accession>A0ABR7LK70</accession>
<protein>
    <submittedName>
        <fullName evidence="4">TIGR03618 family F420-dependent PPOX class oxidoreductase</fullName>
    </submittedName>
</protein>
<dbReference type="Gene3D" id="2.30.110.10">
    <property type="entry name" value="Electron Transport, Fmn-binding Protein, Chain A"/>
    <property type="match status" value="1"/>
</dbReference>
<dbReference type="InterPro" id="IPR052019">
    <property type="entry name" value="F420H2_bilvrd_red/Heme_oxyg"/>
</dbReference>
<dbReference type="InterPro" id="IPR012349">
    <property type="entry name" value="Split_barrel_FMN-bd"/>
</dbReference>
<keyword evidence="1" id="KW-0560">Oxidoreductase</keyword>
<dbReference type="PANTHER" id="PTHR35176:SF6">
    <property type="entry name" value="HEME OXYGENASE HI_0854-RELATED"/>
    <property type="match status" value="1"/>
</dbReference>
<reference evidence="4 5" key="1">
    <citation type="submission" date="2020-06" db="EMBL/GenBank/DDBJ databases">
        <title>Actinomadura xiongansis sp. nov., isolated from soil of Baiyangdian.</title>
        <authorList>
            <person name="Zhang X."/>
        </authorList>
    </citation>
    <scope>NUCLEOTIDE SEQUENCE [LARGE SCALE GENOMIC DNA]</scope>
    <source>
        <strain evidence="4 5">HBUM206468</strain>
    </source>
</reference>
<dbReference type="Pfam" id="PF01243">
    <property type="entry name" value="PNPOx_N"/>
    <property type="match status" value="1"/>
</dbReference>
<evidence type="ECO:0000313" key="4">
    <source>
        <dbReference type="EMBL" id="MBC6465216.1"/>
    </source>
</evidence>
<dbReference type="InterPro" id="IPR011576">
    <property type="entry name" value="Pyridox_Oxase_N"/>
</dbReference>
<proteinExistence type="predicted"/>
<feature type="region of interest" description="Disordered" evidence="2">
    <location>
        <begin position="1"/>
        <end position="20"/>
    </location>
</feature>
<dbReference type="EMBL" id="JABVEC010000003">
    <property type="protein sequence ID" value="MBC6465216.1"/>
    <property type="molecule type" value="Genomic_DNA"/>
</dbReference>
<dbReference type="SUPFAM" id="SSF50475">
    <property type="entry name" value="FMN-binding split barrel"/>
    <property type="match status" value="1"/>
</dbReference>
<dbReference type="InterPro" id="IPR019920">
    <property type="entry name" value="F420-binding_dom_put"/>
</dbReference>
<dbReference type="PANTHER" id="PTHR35176">
    <property type="entry name" value="HEME OXYGENASE HI_0854-RELATED"/>
    <property type="match status" value="1"/>
</dbReference>
<dbReference type="RefSeq" id="WP_187242212.1">
    <property type="nucleotide sequence ID" value="NZ_BAAAOK010000017.1"/>
</dbReference>
<organism evidence="4 5">
    <name type="scientific">Actinomadura alba</name>
    <dbReference type="NCBI Taxonomy" id="406431"/>
    <lineage>
        <taxon>Bacteria</taxon>
        <taxon>Bacillati</taxon>
        <taxon>Actinomycetota</taxon>
        <taxon>Actinomycetes</taxon>
        <taxon>Streptosporangiales</taxon>
        <taxon>Thermomonosporaceae</taxon>
        <taxon>Actinomadura</taxon>
    </lineage>
</organism>
<dbReference type="Proteomes" id="UP000805614">
    <property type="component" value="Unassembled WGS sequence"/>
</dbReference>
<evidence type="ECO:0000256" key="1">
    <source>
        <dbReference type="ARBA" id="ARBA00023002"/>
    </source>
</evidence>
<name>A0ABR7LK70_9ACTN</name>
<keyword evidence="5" id="KW-1185">Reference proteome</keyword>
<evidence type="ECO:0000313" key="5">
    <source>
        <dbReference type="Proteomes" id="UP000805614"/>
    </source>
</evidence>
<dbReference type="NCBIfam" id="TIGR03618">
    <property type="entry name" value="Rv1155_F420"/>
    <property type="match status" value="1"/>
</dbReference>
<comment type="caution">
    <text evidence="4">The sequence shown here is derived from an EMBL/GenBank/DDBJ whole genome shotgun (WGS) entry which is preliminary data.</text>
</comment>
<gene>
    <name evidence="4" type="ORF">HKK74_06895</name>
</gene>
<evidence type="ECO:0000259" key="3">
    <source>
        <dbReference type="Pfam" id="PF01243"/>
    </source>
</evidence>